<dbReference type="Gene3D" id="3.30.40.10">
    <property type="entry name" value="Zinc/RING finger domain, C3HC4 (zinc finger)"/>
    <property type="match status" value="1"/>
</dbReference>
<dbReference type="GO" id="GO:0006511">
    <property type="term" value="P:ubiquitin-dependent protein catabolic process"/>
    <property type="evidence" value="ECO:0007669"/>
    <property type="project" value="TreeGrafter"/>
</dbReference>
<dbReference type="OrthoDB" id="21204at2759"/>
<dbReference type="PANTHER" id="PTHR22765">
    <property type="entry name" value="RING FINGER AND PROTEASE ASSOCIATED DOMAIN-CONTAINING"/>
    <property type="match status" value="1"/>
</dbReference>
<dbReference type="InterPro" id="IPR001841">
    <property type="entry name" value="Znf_RING"/>
</dbReference>
<dbReference type="InterPro" id="IPR013083">
    <property type="entry name" value="Znf_RING/FYVE/PHD"/>
</dbReference>
<accession>A0A443NTG0</accession>
<evidence type="ECO:0000313" key="3">
    <source>
        <dbReference type="EMBL" id="RWR81797.1"/>
    </source>
</evidence>
<sequence>MDIEDRWREAIMGALSSLSSRQFSLLIHSLASDSLLKHQRLCFLLTSPLHFSQTLQYIESLSLHQKTMLLARLLLRSLHKITQFFEKSKTSSGVGIAGLRDLDAGLLLLALCEVSDTNHKNWHQRIMDHVLTNLLSLSGLGASGWAVLGPYIDMAIKCRRFVIAVTGQCNGVAEKAAASAMAVVSLPSVECGGVGKECVICKEGLEGGKGVCELPCGHVFHWLCVLPWLRKANTCPYCRFELPTDDVFCEIERVWRVVIERSRWGLCGDYCC</sequence>
<keyword evidence="1" id="KW-0862">Zinc</keyword>
<reference evidence="3 4" key="1">
    <citation type="journal article" date="2019" name="Nat. Plants">
        <title>Stout camphor tree genome fills gaps in understanding of flowering plant genome evolution.</title>
        <authorList>
            <person name="Chaw S.M."/>
            <person name="Liu Y.C."/>
            <person name="Wu Y.W."/>
            <person name="Wang H.Y."/>
            <person name="Lin C.I."/>
            <person name="Wu C.S."/>
            <person name="Ke H.M."/>
            <person name="Chang L.Y."/>
            <person name="Hsu C.Y."/>
            <person name="Yang H.T."/>
            <person name="Sudianto E."/>
            <person name="Hsu M.H."/>
            <person name="Wu K.P."/>
            <person name="Wang L.N."/>
            <person name="Leebens-Mack J.H."/>
            <person name="Tsai I.J."/>
        </authorList>
    </citation>
    <scope>NUCLEOTIDE SEQUENCE [LARGE SCALE GENOMIC DNA]</scope>
    <source>
        <strain evidence="4">cv. Chaw 1501</strain>
        <tissue evidence="3">Young leaves</tissue>
    </source>
</reference>
<comment type="caution">
    <text evidence="3">The sequence shown here is derived from an EMBL/GenBank/DDBJ whole genome shotgun (WGS) entry which is preliminary data.</text>
</comment>
<dbReference type="SUPFAM" id="SSF57850">
    <property type="entry name" value="RING/U-box"/>
    <property type="match status" value="1"/>
</dbReference>
<proteinExistence type="predicted"/>
<keyword evidence="1" id="KW-0863">Zinc-finger</keyword>
<dbReference type="PANTHER" id="PTHR22765:SF343">
    <property type="entry name" value="E3 UBIQUITIN-PROTEIN LIGASE SGR9, AMYLOPLASTIC"/>
    <property type="match status" value="1"/>
</dbReference>
<dbReference type="EMBL" id="QPKB01000004">
    <property type="protein sequence ID" value="RWR81797.1"/>
    <property type="molecule type" value="Genomic_DNA"/>
</dbReference>
<name>A0A443NTG0_9MAGN</name>
<dbReference type="STRING" id="337451.A0A443NTG0"/>
<evidence type="ECO:0000313" key="4">
    <source>
        <dbReference type="Proteomes" id="UP000283530"/>
    </source>
</evidence>
<dbReference type="PROSITE" id="PS50089">
    <property type="entry name" value="ZF_RING_2"/>
    <property type="match status" value="1"/>
</dbReference>
<dbReference type="GO" id="GO:0061630">
    <property type="term" value="F:ubiquitin protein ligase activity"/>
    <property type="evidence" value="ECO:0007669"/>
    <property type="project" value="TreeGrafter"/>
</dbReference>
<evidence type="ECO:0000259" key="2">
    <source>
        <dbReference type="PROSITE" id="PS50089"/>
    </source>
</evidence>
<keyword evidence="4" id="KW-1185">Reference proteome</keyword>
<dbReference type="Pfam" id="PF13639">
    <property type="entry name" value="zf-RING_2"/>
    <property type="match status" value="1"/>
</dbReference>
<dbReference type="GO" id="GO:0008270">
    <property type="term" value="F:zinc ion binding"/>
    <property type="evidence" value="ECO:0007669"/>
    <property type="project" value="UniProtKB-KW"/>
</dbReference>
<dbReference type="Proteomes" id="UP000283530">
    <property type="component" value="Unassembled WGS sequence"/>
</dbReference>
<protein>
    <submittedName>
        <fullName evidence="3">E3 ubiquitin-protein ligase SGR9, amyloplastic-like protein</fullName>
    </submittedName>
</protein>
<feature type="domain" description="RING-type" evidence="2">
    <location>
        <begin position="198"/>
        <end position="239"/>
    </location>
</feature>
<evidence type="ECO:0000256" key="1">
    <source>
        <dbReference type="PROSITE-ProRule" id="PRU00175"/>
    </source>
</evidence>
<gene>
    <name evidence="3" type="ORF">CKAN_01049200</name>
</gene>
<dbReference type="SMART" id="SM00184">
    <property type="entry name" value="RING"/>
    <property type="match status" value="1"/>
</dbReference>
<dbReference type="InterPro" id="IPR051826">
    <property type="entry name" value="E3_ubiquitin-ligase_domain"/>
</dbReference>
<dbReference type="CDD" id="cd16454">
    <property type="entry name" value="RING-H2_PA-TM-RING"/>
    <property type="match status" value="1"/>
</dbReference>
<keyword evidence="1" id="KW-0479">Metal-binding</keyword>
<dbReference type="AlphaFoldDB" id="A0A443NTG0"/>
<organism evidence="3 4">
    <name type="scientific">Cinnamomum micranthum f. kanehirae</name>
    <dbReference type="NCBI Taxonomy" id="337451"/>
    <lineage>
        <taxon>Eukaryota</taxon>
        <taxon>Viridiplantae</taxon>
        <taxon>Streptophyta</taxon>
        <taxon>Embryophyta</taxon>
        <taxon>Tracheophyta</taxon>
        <taxon>Spermatophyta</taxon>
        <taxon>Magnoliopsida</taxon>
        <taxon>Magnoliidae</taxon>
        <taxon>Laurales</taxon>
        <taxon>Lauraceae</taxon>
        <taxon>Cinnamomum</taxon>
    </lineage>
</organism>